<dbReference type="Gene3D" id="3.40.630.30">
    <property type="match status" value="1"/>
</dbReference>
<keyword evidence="2" id="KW-0808">Transferase</keyword>
<dbReference type="SUPFAM" id="SSF55729">
    <property type="entry name" value="Acyl-CoA N-acyltransferases (Nat)"/>
    <property type="match status" value="1"/>
</dbReference>
<name>A0A7X0U348_9ACTN</name>
<comment type="caution">
    <text evidence="2">The sequence shown here is derived from an EMBL/GenBank/DDBJ whole genome shotgun (WGS) entry which is preliminary data.</text>
</comment>
<evidence type="ECO:0000259" key="1">
    <source>
        <dbReference type="Pfam" id="PF14542"/>
    </source>
</evidence>
<dbReference type="CDD" id="cd04301">
    <property type="entry name" value="NAT_SF"/>
    <property type="match status" value="1"/>
</dbReference>
<dbReference type="InterPro" id="IPR016181">
    <property type="entry name" value="Acyl_CoA_acyltransferase"/>
</dbReference>
<organism evidence="2 3">
    <name type="scientific">Nonomuraea rubra</name>
    <dbReference type="NCBI Taxonomy" id="46180"/>
    <lineage>
        <taxon>Bacteria</taxon>
        <taxon>Bacillati</taxon>
        <taxon>Actinomycetota</taxon>
        <taxon>Actinomycetes</taxon>
        <taxon>Streptosporangiales</taxon>
        <taxon>Streptosporangiaceae</taxon>
        <taxon>Nonomuraea</taxon>
    </lineage>
</organism>
<evidence type="ECO:0000313" key="2">
    <source>
        <dbReference type="EMBL" id="MBB6553532.1"/>
    </source>
</evidence>
<protein>
    <submittedName>
        <fullName evidence="2">Putative GNAT family acetyltransferase</fullName>
    </submittedName>
</protein>
<dbReference type="RefSeq" id="WP_185107778.1">
    <property type="nucleotide sequence ID" value="NZ_BAAAXY010000253.1"/>
</dbReference>
<sequence length="113" mass="12262">MEPSPAALEVHKDETIRLREALSDAGVAGTLASETTSGRITTAHLYVDPDQRHRGIASALARHALSQSRAVVGIYCGFTVDYVQAYPEWNVMVDISRSAFAATRTTRNTNSGR</sequence>
<dbReference type="Pfam" id="PF14542">
    <property type="entry name" value="Acetyltransf_CG"/>
    <property type="match status" value="1"/>
</dbReference>
<feature type="domain" description="N-acetyltransferase" evidence="1">
    <location>
        <begin position="34"/>
        <end position="90"/>
    </location>
</feature>
<dbReference type="GO" id="GO:0016740">
    <property type="term" value="F:transferase activity"/>
    <property type="evidence" value="ECO:0007669"/>
    <property type="project" value="UniProtKB-KW"/>
</dbReference>
<gene>
    <name evidence="2" type="ORF">HD593_008327</name>
</gene>
<accession>A0A7X0U348</accession>
<proteinExistence type="predicted"/>
<dbReference type="Proteomes" id="UP000565579">
    <property type="component" value="Unassembled WGS sequence"/>
</dbReference>
<keyword evidence="3" id="KW-1185">Reference proteome</keyword>
<dbReference type="InterPro" id="IPR031165">
    <property type="entry name" value="GNAT_YJDJ"/>
</dbReference>
<dbReference type="AlphaFoldDB" id="A0A7X0U348"/>
<reference evidence="2 3" key="1">
    <citation type="submission" date="2020-08" db="EMBL/GenBank/DDBJ databases">
        <title>Sequencing the genomes of 1000 actinobacteria strains.</title>
        <authorList>
            <person name="Klenk H.-P."/>
        </authorList>
    </citation>
    <scope>NUCLEOTIDE SEQUENCE [LARGE SCALE GENOMIC DNA]</scope>
    <source>
        <strain evidence="2 3">DSM 43768</strain>
    </source>
</reference>
<evidence type="ECO:0000313" key="3">
    <source>
        <dbReference type="Proteomes" id="UP000565579"/>
    </source>
</evidence>
<dbReference type="EMBL" id="JACHMI010000001">
    <property type="protein sequence ID" value="MBB6553532.1"/>
    <property type="molecule type" value="Genomic_DNA"/>
</dbReference>